<dbReference type="Pfam" id="PF06170">
    <property type="entry name" value="DUF983"/>
    <property type="match status" value="1"/>
</dbReference>
<evidence type="ECO:0000256" key="1">
    <source>
        <dbReference type="SAM" id="Phobius"/>
    </source>
</evidence>
<reference evidence="3" key="1">
    <citation type="journal article" date="2019" name="Int. J. Syst. Evol. Microbiol.">
        <title>The Global Catalogue of Microorganisms (GCM) 10K type strain sequencing project: providing services to taxonomists for standard genome sequencing and annotation.</title>
        <authorList>
            <consortium name="The Broad Institute Genomics Platform"/>
            <consortium name="The Broad Institute Genome Sequencing Center for Infectious Disease"/>
            <person name="Wu L."/>
            <person name="Ma J."/>
        </authorList>
    </citation>
    <scope>NUCLEOTIDE SEQUENCE [LARGE SCALE GENOMIC DNA]</scope>
    <source>
        <strain evidence="3">JCM 18326</strain>
    </source>
</reference>
<dbReference type="InterPro" id="IPR009325">
    <property type="entry name" value="DUF983"/>
</dbReference>
<organism evidence="2 3">
    <name type="scientific">Algivirga pacifica</name>
    <dbReference type="NCBI Taxonomy" id="1162670"/>
    <lineage>
        <taxon>Bacteria</taxon>
        <taxon>Pseudomonadati</taxon>
        <taxon>Bacteroidota</taxon>
        <taxon>Cytophagia</taxon>
        <taxon>Cytophagales</taxon>
        <taxon>Flammeovirgaceae</taxon>
        <taxon>Algivirga</taxon>
    </lineage>
</organism>
<feature type="transmembrane region" description="Helical" evidence="1">
    <location>
        <begin position="91"/>
        <end position="110"/>
    </location>
</feature>
<keyword evidence="3" id="KW-1185">Reference proteome</keyword>
<accession>A0ABP9CZX1</accession>
<dbReference type="Proteomes" id="UP001500298">
    <property type="component" value="Unassembled WGS sequence"/>
</dbReference>
<gene>
    <name evidence="2" type="ORF">GCM10023331_03500</name>
</gene>
<dbReference type="EMBL" id="BAABJX010000006">
    <property type="protein sequence ID" value="GAA4822410.1"/>
    <property type="molecule type" value="Genomic_DNA"/>
</dbReference>
<feature type="transmembrane region" description="Helical" evidence="1">
    <location>
        <begin position="65"/>
        <end position="85"/>
    </location>
</feature>
<keyword evidence="1" id="KW-1133">Transmembrane helix</keyword>
<keyword evidence="1" id="KW-0472">Membrane</keyword>
<evidence type="ECO:0000313" key="2">
    <source>
        <dbReference type="EMBL" id="GAA4822410.1"/>
    </source>
</evidence>
<comment type="caution">
    <text evidence="2">The sequence shown here is derived from an EMBL/GenBank/DDBJ whole genome shotgun (WGS) entry which is preliminary data.</text>
</comment>
<protein>
    <submittedName>
        <fullName evidence="2">DUF983 domain-containing protein</fullName>
    </submittedName>
</protein>
<keyword evidence="1" id="KW-0812">Transmembrane</keyword>
<sequence>MKEKEKTSAAEAVLPMLSGKCPYCLEENMFLHGPYHYNFSKMHKKCPSCEGDLEPEPGFYFGAMYITYAFNIALLITFFAATYILVNPESIWVYFTAIFTPSILLLPVNFRWSRSIYLYLFGGVTIGSRKK</sequence>
<dbReference type="RefSeq" id="WP_345368698.1">
    <property type="nucleotide sequence ID" value="NZ_BAABJX010000006.1"/>
</dbReference>
<evidence type="ECO:0000313" key="3">
    <source>
        <dbReference type="Proteomes" id="UP001500298"/>
    </source>
</evidence>
<proteinExistence type="predicted"/>
<name>A0ABP9CZX1_9BACT</name>